<organism evidence="1">
    <name type="scientific">marine metagenome</name>
    <dbReference type="NCBI Taxonomy" id="408172"/>
    <lineage>
        <taxon>unclassified sequences</taxon>
        <taxon>metagenomes</taxon>
        <taxon>ecological metagenomes</taxon>
    </lineage>
</organism>
<protein>
    <submittedName>
        <fullName evidence="1">Uncharacterized protein</fullName>
    </submittedName>
</protein>
<accession>A0A382X7H4</accession>
<name>A0A382X7H4_9ZZZZ</name>
<sequence length="26" mass="2884">MNNMNGLYINLVKLVISSVANSTQLF</sequence>
<dbReference type="EMBL" id="UINC01165493">
    <property type="protein sequence ID" value="SVD66913.1"/>
    <property type="molecule type" value="Genomic_DNA"/>
</dbReference>
<dbReference type="AlphaFoldDB" id="A0A382X7H4"/>
<evidence type="ECO:0000313" key="1">
    <source>
        <dbReference type="EMBL" id="SVD66913.1"/>
    </source>
</evidence>
<reference evidence="1" key="1">
    <citation type="submission" date="2018-05" db="EMBL/GenBank/DDBJ databases">
        <authorList>
            <person name="Lanie J.A."/>
            <person name="Ng W.-L."/>
            <person name="Kazmierczak K.M."/>
            <person name="Andrzejewski T.M."/>
            <person name="Davidsen T.M."/>
            <person name="Wayne K.J."/>
            <person name="Tettelin H."/>
            <person name="Glass J.I."/>
            <person name="Rusch D."/>
            <person name="Podicherti R."/>
            <person name="Tsui H.-C.T."/>
            <person name="Winkler M.E."/>
        </authorList>
    </citation>
    <scope>NUCLEOTIDE SEQUENCE</scope>
</reference>
<gene>
    <name evidence="1" type="ORF">METZ01_LOCUS419767</name>
</gene>
<proteinExistence type="predicted"/>